<dbReference type="PANTHER" id="PTHR12223">
    <property type="entry name" value="VESICULAR MANNOSE-BINDING LECTIN"/>
    <property type="match status" value="1"/>
</dbReference>
<accession>A0A1S3J4E5</accession>
<evidence type="ECO:0000313" key="10">
    <source>
        <dbReference type="Proteomes" id="UP000085678"/>
    </source>
</evidence>
<gene>
    <name evidence="11" type="primary">LOC106170000</name>
</gene>
<dbReference type="GO" id="GO:0030134">
    <property type="term" value="C:COPII-coated ER to Golgi transport vesicle"/>
    <property type="evidence" value="ECO:0007669"/>
    <property type="project" value="TreeGrafter"/>
</dbReference>
<dbReference type="Proteomes" id="UP000085678">
    <property type="component" value="Unplaced"/>
</dbReference>
<keyword evidence="3" id="KW-0732">Signal</keyword>
<evidence type="ECO:0000256" key="4">
    <source>
        <dbReference type="ARBA" id="ARBA00022734"/>
    </source>
</evidence>
<evidence type="ECO:0000256" key="3">
    <source>
        <dbReference type="ARBA" id="ARBA00022729"/>
    </source>
</evidence>
<evidence type="ECO:0000256" key="6">
    <source>
        <dbReference type="ARBA" id="ARBA00023136"/>
    </source>
</evidence>
<dbReference type="Gene3D" id="2.60.120.200">
    <property type="match status" value="1"/>
</dbReference>
<keyword evidence="4" id="KW-0430">Lectin</keyword>
<dbReference type="CDD" id="cd06902">
    <property type="entry name" value="lectin_ERGIC-53_ERGL"/>
    <property type="match status" value="1"/>
</dbReference>
<keyword evidence="6 8" id="KW-0472">Membrane</keyword>
<keyword evidence="2 8" id="KW-0812">Transmembrane</keyword>
<dbReference type="GO" id="GO:0005537">
    <property type="term" value="F:D-mannose binding"/>
    <property type="evidence" value="ECO:0007669"/>
    <property type="project" value="TreeGrafter"/>
</dbReference>
<feature type="domain" description="L-type lectin-like" evidence="9">
    <location>
        <begin position="28"/>
        <end position="254"/>
    </location>
</feature>
<evidence type="ECO:0000256" key="7">
    <source>
        <dbReference type="ARBA" id="ARBA00023157"/>
    </source>
</evidence>
<dbReference type="RefSeq" id="XP_013405148.1">
    <property type="nucleotide sequence ID" value="XM_013549694.1"/>
</dbReference>
<reference evidence="11" key="1">
    <citation type="submission" date="2025-08" db="UniProtKB">
        <authorList>
            <consortium name="RefSeq"/>
        </authorList>
    </citation>
    <scope>IDENTIFICATION</scope>
    <source>
        <tissue evidence="11">Gonads</tissue>
    </source>
</reference>
<dbReference type="FunCoup" id="A0A1S3J4E5">
    <property type="interactions" value="2250"/>
</dbReference>
<dbReference type="STRING" id="7574.A0A1S3J4E5"/>
<keyword evidence="7" id="KW-1015">Disulfide bond</keyword>
<dbReference type="FunFam" id="2.60.120.200:FF:000028">
    <property type="entry name" value="Blast:Protein ERGIC-53"/>
    <property type="match status" value="1"/>
</dbReference>
<name>A0A1S3J4E5_LINAN</name>
<dbReference type="GO" id="GO:0033116">
    <property type="term" value="C:endoplasmic reticulum-Golgi intermediate compartment membrane"/>
    <property type="evidence" value="ECO:0007669"/>
    <property type="project" value="UniProtKB-SubCell"/>
</dbReference>
<organism evidence="10 11">
    <name type="scientific">Lingula anatina</name>
    <name type="common">Brachiopod</name>
    <name type="synonym">Lingula unguis</name>
    <dbReference type="NCBI Taxonomy" id="7574"/>
    <lineage>
        <taxon>Eukaryota</taxon>
        <taxon>Metazoa</taxon>
        <taxon>Spiralia</taxon>
        <taxon>Lophotrochozoa</taxon>
        <taxon>Brachiopoda</taxon>
        <taxon>Linguliformea</taxon>
        <taxon>Lingulata</taxon>
        <taxon>Lingulida</taxon>
        <taxon>Linguloidea</taxon>
        <taxon>Lingulidae</taxon>
        <taxon>Lingula</taxon>
    </lineage>
</organism>
<evidence type="ECO:0000256" key="8">
    <source>
        <dbReference type="SAM" id="Phobius"/>
    </source>
</evidence>
<evidence type="ECO:0000259" key="9">
    <source>
        <dbReference type="PROSITE" id="PS51328"/>
    </source>
</evidence>
<dbReference type="GeneID" id="106170000"/>
<evidence type="ECO:0000256" key="2">
    <source>
        <dbReference type="ARBA" id="ARBA00022692"/>
    </source>
</evidence>
<dbReference type="OrthoDB" id="10265193at2759"/>
<dbReference type="InterPro" id="IPR005052">
    <property type="entry name" value="Lectin_leg"/>
</dbReference>
<dbReference type="GO" id="GO:0005789">
    <property type="term" value="C:endoplasmic reticulum membrane"/>
    <property type="evidence" value="ECO:0007669"/>
    <property type="project" value="TreeGrafter"/>
</dbReference>
<dbReference type="InParanoid" id="A0A1S3J4E5"/>
<dbReference type="InterPro" id="IPR013320">
    <property type="entry name" value="ConA-like_dom_sf"/>
</dbReference>
<comment type="subcellular location">
    <subcellularLocation>
        <location evidence="1">Endoplasmic reticulum-Golgi intermediate compartment membrane</location>
        <topology evidence="1">Single-pass type I membrane protein</topology>
    </subcellularLocation>
</comment>
<evidence type="ECO:0000256" key="1">
    <source>
        <dbReference type="ARBA" id="ARBA00004151"/>
    </source>
</evidence>
<dbReference type="GO" id="GO:0000139">
    <property type="term" value="C:Golgi membrane"/>
    <property type="evidence" value="ECO:0007669"/>
    <property type="project" value="TreeGrafter"/>
</dbReference>
<dbReference type="SUPFAM" id="SSF49899">
    <property type="entry name" value="Concanavalin A-like lectins/glucanases"/>
    <property type="match status" value="1"/>
</dbReference>
<dbReference type="KEGG" id="lak:106170000"/>
<dbReference type="PROSITE" id="PS51328">
    <property type="entry name" value="L_LECTIN_LIKE"/>
    <property type="match status" value="1"/>
</dbReference>
<dbReference type="GO" id="GO:0006888">
    <property type="term" value="P:endoplasmic reticulum to Golgi vesicle-mediated transport"/>
    <property type="evidence" value="ECO:0007669"/>
    <property type="project" value="TreeGrafter"/>
</dbReference>
<evidence type="ECO:0000256" key="5">
    <source>
        <dbReference type="ARBA" id="ARBA00022989"/>
    </source>
</evidence>
<sequence>MAVGMDVVLAGCTLIFAVYSVTAELPRKKFEYKLSLKGPHLIQSDGSIPFWTHGGNAIASDQSIRVTPSLRSQKGWVWSKNTNPHEHWEVEATFRISGRGRVGADGLAIWYTTQQGMDGPVFGGKDQWNGLGVFFDSFDNDGQHNNPYVMVMLNDGTKQYDHNSDGQHQQLGGCLRDFRNKPFPVKAKIEYYKNALTLSIHNGMTNNKDDYEICVRAENVNLPRNGYFGVSAATGGLAGAVDDHDLVSFITHSMTVPVTGAQPEGKVSPEDKKKFETEFDEYWEKLQKAQEEYKQQHPDKAREMEESQAYEGAYERELRMIFEGQNGIHRVMNELHRKVDELIGRQASIESQLSARVGTPQYQQQGQPAQLPASDGMRRHEVDSLLNSQRDVSNMINDVKFLVSDIQKRSAQAQGPGGGDPFASQQLLHQIRDNMNELKTDLLSRPNQGCPPVQGGSCLTPAYFFIFMGAQLAMMIGYIVYRNSKEAAAKKFY</sequence>
<keyword evidence="5 8" id="KW-1133">Transmembrane helix</keyword>
<evidence type="ECO:0000313" key="11">
    <source>
        <dbReference type="RefSeq" id="XP_013405148.1"/>
    </source>
</evidence>
<dbReference type="AlphaFoldDB" id="A0A1S3J4E5"/>
<dbReference type="InterPro" id="IPR051136">
    <property type="entry name" value="Intracellular_Lectin-GPT"/>
</dbReference>
<keyword evidence="10" id="KW-1185">Reference proteome</keyword>
<feature type="transmembrane region" description="Helical" evidence="8">
    <location>
        <begin position="462"/>
        <end position="481"/>
    </location>
</feature>
<dbReference type="Pfam" id="PF03388">
    <property type="entry name" value="Lectin_leg-like"/>
    <property type="match status" value="1"/>
</dbReference>
<proteinExistence type="predicted"/>
<dbReference type="PANTHER" id="PTHR12223:SF28">
    <property type="entry name" value="LECTIN, MANNOSE BINDING 1 LIKE"/>
    <property type="match status" value="1"/>
</dbReference>
<protein>
    <submittedName>
        <fullName evidence="11">Protein ERGIC-53-like isoform X1</fullName>
    </submittedName>
</protein>